<evidence type="ECO:0000256" key="1">
    <source>
        <dbReference type="SAM" id="MobiDB-lite"/>
    </source>
</evidence>
<dbReference type="EMBL" id="JBHSPR010000050">
    <property type="protein sequence ID" value="MFC6021630.1"/>
    <property type="molecule type" value="Genomic_DNA"/>
</dbReference>
<gene>
    <name evidence="3" type="ORF">ACFP2T_36380</name>
</gene>
<reference evidence="4" key="1">
    <citation type="journal article" date="2019" name="Int. J. Syst. Evol. Microbiol.">
        <title>The Global Catalogue of Microorganisms (GCM) 10K type strain sequencing project: providing services to taxonomists for standard genome sequencing and annotation.</title>
        <authorList>
            <consortium name="The Broad Institute Genomics Platform"/>
            <consortium name="The Broad Institute Genome Sequencing Center for Infectious Disease"/>
            <person name="Wu L."/>
            <person name="Ma J."/>
        </authorList>
    </citation>
    <scope>NUCLEOTIDE SEQUENCE [LARGE SCALE GENOMIC DNA]</scope>
    <source>
        <strain evidence="4">ZS-35-S2</strain>
    </source>
</reference>
<dbReference type="Proteomes" id="UP001596203">
    <property type="component" value="Unassembled WGS sequence"/>
</dbReference>
<evidence type="ECO:0000313" key="4">
    <source>
        <dbReference type="Proteomes" id="UP001596203"/>
    </source>
</evidence>
<proteinExistence type="predicted"/>
<name>A0ABW1KJ61_9ACTN</name>
<dbReference type="SUPFAM" id="SSF53098">
    <property type="entry name" value="Ribonuclease H-like"/>
    <property type="match status" value="1"/>
</dbReference>
<feature type="domain" description="Integrase catalytic" evidence="2">
    <location>
        <begin position="162"/>
        <end position="335"/>
    </location>
</feature>
<evidence type="ECO:0000259" key="2">
    <source>
        <dbReference type="PROSITE" id="PS50994"/>
    </source>
</evidence>
<evidence type="ECO:0000313" key="3">
    <source>
        <dbReference type="EMBL" id="MFC6021630.1"/>
    </source>
</evidence>
<comment type="caution">
    <text evidence="3">The sequence shown here is derived from an EMBL/GenBank/DDBJ whole genome shotgun (WGS) entry which is preliminary data.</text>
</comment>
<dbReference type="Pfam" id="PF13683">
    <property type="entry name" value="rve_3"/>
    <property type="match status" value="1"/>
</dbReference>
<sequence>MARLATVILSCGYLFLCQVLQLIVLGLRGEGSKEVEILVLRHQVAVLRRQVSRPDLEPGDRAVLSALSRLLPRPRWAGFFVTPATLLRWHRNLVARRWTYPRQPGRPSTRAELRTLVLRLVQENPTWGCRRIQGELIGLGYGIAASTVWKILTQAGLDPAPRRSGPTWAQFLTAQAKGILACDFLHVDTIGLTRVYVLFLIEIATRRVRILGATTNPTGAWVAQQARNLMMDLGERVGRFRFLIRDRDSKYTVAFDQVFTTEGIEVLRSPPGAPRANAHAERWVRTVRRECLDRMLIYNPRHLHVVLDEYVRHYNEHRPHQGRSQRPPNRDAPPPLVADLTTIRVRRRKIIHGMISEYSQAA</sequence>
<dbReference type="InterPro" id="IPR001584">
    <property type="entry name" value="Integrase_cat-core"/>
</dbReference>
<keyword evidence="4" id="KW-1185">Reference proteome</keyword>
<feature type="region of interest" description="Disordered" evidence="1">
    <location>
        <begin position="317"/>
        <end position="336"/>
    </location>
</feature>
<dbReference type="InterPro" id="IPR036397">
    <property type="entry name" value="RNaseH_sf"/>
</dbReference>
<dbReference type="RefSeq" id="WP_377430073.1">
    <property type="nucleotide sequence ID" value="NZ_JBHSPR010000050.1"/>
</dbReference>
<organism evidence="3 4">
    <name type="scientific">Plantactinospora solaniradicis</name>
    <dbReference type="NCBI Taxonomy" id="1723736"/>
    <lineage>
        <taxon>Bacteria</taxon>
        <taxon>Bacillati</taxon>
        <taxon>Actinomycetota</taxon>
        <taxon>Actinomycetes</taxon>
        <taxon>Micromonosporales</taxon>
        <taxon>Micromonosporaceae</taxon>
        <taxon>Plantactinospora</taxon>
    </lineage>
</organism>
<accession>A0ABW1KJ61</accession>
<protein>
    <submittedName>
        <fullName evidence="3">Integrase core domain-containing protein</fullName>
    </submittedName>
</protein>
<dbReference type="Gene3D" id="3.30.420.10">
    <property type="entry name" value="Ribonuclease H-like superfamily/Ribonuclease H"/>
    <property type="match status" value="1"/>
</dbReference>
<dbReference type="InterPro" id="IPR012337">
    <property type="entry name" value="RNaseH-like_sf"/>
</dbReference>
<dbReference type="PROSITE" id="PS50994">
    <property type="entry name" value="INTEGRASE"/>
    <property type="match status" value="1"/>
</dbReference>